<dbReference type="Gene3D" id="3.30.60.10">
    <property type="entry name" value="Endochitinase-like"/>
    <property type="match status" value="1"/>
</dbReference>
<dbReference type="CDD" id="cd00035">
    <property type="entry name" value="ChtBD1"/>
    <property type="match status" value="1"/>
</dbReference>
<dbReference type="GeneID" id="81400291"/>
<keyword evidence="6" id="KW-0146">Chitin degradation</keyword>
<keyword evidence="8" id="KW-0119">Carbohydrate metabolism</keyword>
<evidence type="ECO:0000256" key="1">
    <source>
        <dbReference type="ARBA" id="ARBA00000822"/>
    </source>
</evidence>
<dbReference type="PROSITE" id="PS01095">
    <property type="entry name" value="GH18_1"/>
    <property type="match status" value="1"/>
</dbReference>
<evidence type="ECO:0000256" key="9">
    <source>
        <dbReference type="ARBA" id="ARBA00023295"/>
    </source>
</evidence>
<dbReference type="PANTHER" id="PTHR47700">
    <property type="entry name" value="V CHITINASE, PUTATIVE (AFU_ORTHOLOGUE AFUA_6G13720)-RELATED"/>
    <property type="match status" value="1"/>
</dbReference>
<evidence type="ECO:0000256" key="11">
    <source>
        <dbReference type="RuleBase" id="RU000489"/>
    </source>
</evidence>
<dbReference type="InterPro" id="IPR017853">
    <property type="entry name" value="GH"/>
</dbReference>
<accession>A0A9W9HFL6</accession>
<dbReference type="InterPro" id="IPR018392">
    <property type="entry name" value="LysM"/>
</dbReference>
<dbReference type="RefSeq" id="XP_056526287.1">
    <property type="nucleotide sequence ID" value="XM_056661121.1"/>
</dbReference>
<name>A0A9W9HFL6_9EURO</name>
<dbReference type="PROSITE" id="PS51782">
    <property type="entry name" value="LYSM"/>
    <property type="match status" value="1"/>
</dbReference>
<dbReference type="GO" id="GO:0000272">
    <property type="term" value="P:polysaccharide catabolic process"/>
    <property type="evidence" value="ECO:0007669"/>
    <property type="project" value="UniProtKB-KW"/>
</dbReference>
<dbReference type="OrthoDB" id="73875at2759"/>
<feature type="domain" description="GH18" evidence="14">
    <location>
        <begin position="510"/>
        <end position="877"/>
    </location>
</feature>
<keyword evidence="4" id="KW-0147">Chitin-binding</keyword>
<reference evidence="15" key="2">
    <citation type="journal article" date="2023" name="IMA Fungus">
        <title>Comparative genomic study of the Penicillium genus elucidates a diverse pangenome and 15 lateral gene transfer events.</title>
        <authorList>
            <person name="Petersen C."/>
            <person name="Sorensen T."/>
            <person name="Nielsen M.R."/>
            <person name="Sondergaard T.E."/>
            <person name="Sorensen J.L."/>
            <person name="Fitzpatrick D.A."/>
            <person name="Frisvad J.C."/>
            <person name="Nielsen K.L."/>
        </authorList>
    </citation>
    <scope>NUCLEOTIDE SEQUENCE</scope>
    <source>
        <strain evidence="15">IBT 22155</strain>
    </source>
</reference>
<evidence type="ECO:0000256" key="4">
    <source>
        <dbReference type="ARBA" id="ARBA00022669"/>
    </source>
</evidence>
<organism evidence="15 16">
    <name type="scientific">Penicillium bovifimosum</name>
    <dbReference type="NCBI Taxonomy" id="126998"/>
    <lineage>
        <taxon>Eukaryota</taxon>
        <taxon>Fungi</taxon>
        <taxon>Dikarya</taxon>
        <taxon>Ascomycota</taxon>
        <taxon>Pezizomycotina</taxon>
        <taxon>Eurotiomycetes</taxon>
        <taxon>Eurotiomycetidae</taxon>
        <taxon>Eurotiales</taxon>
        <taxon>Aspergillaceae</taxon>
        <taxon>Penicillium</taxon>
    </lineage>
</organism>
<dbReference type="Proteomes" id="UP001149079">
    <property type="component" value="Unassembled WGS sequence"/>
</dbReference>
<comment type="catalytic activity">
    <reaction evidence="1">
        <text>Random endo-hydrolysis of N-acetyl-beta-D-glucosaminide (1-&gt;4)-beta-linkages in chitin and chitodextrins.</text>
        <dbReference type="EC" id="3.2.1.14"/>
    </reaction>
</comment>
<dbReference type="SUPFAM" id="SSF57016">
    <property type="entry name" value="Plant lectins/antimicrobial peptides"/>
    <property type="match status" value="1"/>
</dbReference>
<evidence type="ECO:0000256" key="5">
    <source>
        <dbReference type="ARBA" id="ARBA00022801"/>
    </source>
</evidence>
<protein>
    <recommendedName>
        <fullName evidence="3">chitinase</fullName>
        <ecNumber evidence="3">3.2.1.14</ecNumber>
    </recommendedName>
</protein>
<evidence type="ECO:0000313" key="15">
    <source>
        <dbReference type="EMBL" id="KAJ5145813.1"/>
    </source>
</evidence>
<keyword evidence="5 11" id="KW-0378">Hydrolase</keyword>
<dbReference type="Gene3D" id="3.10.50.10">
    <property type="match status" value="1"/>
</dbReference>
<keyword evidence="10" id="KW-0624">Polysaccharide degradation</keyword>
<dbReference type="GO" id="GO:0008061">
    <property type="term" value="F:chitin binding"/>
    <property type="evidence" value="ECO:0007669"/>
    <property type="project" value="UniProtKB-KW"/>
</dbReference>
<dbReference type="GO" id="GO:0006032">
    <property type="term" value="P:chitin catabolic process"/>
    <property type="evidence" value="ECO:0007669"/>
    <property type="project" value="UniProtKB-KW"/>
</dbReference>
<dbReference type="InterPro" id="IPR029070">
    <property type="entry name" value="Chitinase_insertion_sf"/>
</dbReference>
<evidence type="ECO:0000259" key="14">
    <source>
        <dbReference type="PROSITE" id="PS51910"/>
    </source>
</evidence>
<reference evidence="15" key="1">
    <citation type="submission" date="2022-11" db="EMBL/GenBank/DDBJ databases">
        <authorList>
            <person name="Petersen C."/>
        </authorList>
    </citation>
    <scope>NUCLEOTIDE SEQUENCE</scope>
    <source>
        <strain evidence="15">IBT 22155</strain>
    </source>
</reference>
<dbReference type="EC" id="3.2.1.14" evidence="3"/>
<dbReference type="CDD" id="cd02878">
    <property type="entry name" value="GH18_zymocin_alpha"/>
    <property type="match status" value="1"/>
</dbReference>
<dbReference type="InterPro" id="IPR036779">
    <property type="entry name" value="LysM_dom_sf"/>
</dbReference>
<keyword evidence="7" id="KW-0843">Virulence</keyword>
<feature type="domain" description="LysM" evidence="13">
    <location>
        <begin position="322"/>
        <end position="368"/>
    </location>
</feature>
<dbReference type="PROSITE" id="PS51910">
    <property type="entry name" value="GH18_2"/>
    <property type="match status" value="1"/>
</dbReference>
<keyword evidence="12" id="KW-0732">Signal</keyword>
<evidence type="ECO:0000256" key="7">
    <source>
        <dbReference type="ARBA" id="ARBA00023026"/>
    </source>
</evidence>
<gene>
    <name evidence="15" type="ORF">N7515_000377</name>
</gene>
<dbReference type="Gene3D" id="3.10.350.10">
    <property type="entry name" value="LysM domain"/>
    <property type="match status" value="2"/>
</dbReference>
<dbReference type="GO" id="GO:0008843">
    <property type="term" value="F:endochitinase activity"/>
    <property type="evidence" value="ECO:0007669"/>
    <property type="project" value="UniProtKB-EC"/>
</dbReference>
<dbReference type="InterPro" id="IPR053214">
    <property type="entry name" value="LysM12-like"/>
</dbReference>
<evidence type="ECO:0000256" key="6">
    <source>
        <dbReference type="ARBA" id="ARBA00023024"/>
    </source>
</evidence>
<dbReference type="CDD" id="cd00118">
    <property type="entry name" value="LysM"/>
    <property type="match status" value="1"/>
</dbReference>
<dbReference type="SUPFAM" id="SSF51445">
    <property type="entry name" value="(Trans)glycosidases"/>
    <property type="match status" value="1"/>
</dbReference>
<evidence type="ECO:0000259" key="13">
    <source>
        <dbReference type="PROSITE" id="PS51782"/>
    </source>
</evidence>
<dbReference type="InterPro" id="IPR001579">
    <property type="entry name" value="Glyco_hydro_18_chit_AS"/>
</dbReference>
<dbReference type="Pfam" id="PF00704">
    <property type="entry name" value="Glyco_hydro_18"/>
    <property type="match status" value="1"/>
</dbReference>
<dbReference type="Pfam" id="PF01476">
    <property type="entry name" value="LysM"/>
    <property type="match status" value="2"/>
</dbReference>
<evidence type="ECO:0000256" key="2">
    <source>
        <dbReference type="ARBA" id="ARBA00008682"/>
    </source>
</evidence>
<proteinExistence type="inferred from homology"/>
<dbReference type="PANTHER" id="PTHR47700:SF2">
    <property type="entry name" value="CHITINASE"/>
    <property type="match status" value="1"/>
</dbReference>
<dbReference type="Gene3D" id="3.20.20.80">
    <property type="entry name" value="Glycosidases"/>
    <property type="match status" value="1"/>
</dbReference>
<comment type="caution">
    <text evidence="15">The sequence shown here is derived from an EMBL/GenBank/DDBJ whole genome shotgun (WGS) entry which is preliminary data.</text>
</comment>
<dbReference type="InterPro" id="IPR011583">
    <property type="entry name" value="Chitinase_II/V-like_cat"/>
</dbReference>
<evidence type="ECO:0000256" key="10">
    <source>
        <dbReference type="ARBA" id="ARBA00023326"/>
    </source>
</evidence>
<evidence type="ECO:0000256" key="12">
    <source>
        <dbReference type="SAM" id="SignalP"/>
    </source>
</evidence>
<dbReference type="EMBL" id="JAPQKL010000001">
    <property type="protein sequence ID" value="KAJ5145813.1"/>
    <property type="molecule type" value="Genomic_DNA"/>
</dbReference>
<feature type="chain" id="PRO_5040744475" description="chitinase" evidence="12">
    <location>
        <begin position="21"/>
        <end position="1459"/>
    </location>
</feature>
<dbReference type="SUPFAM" id="SSF54556">
    <property type="entry name" value="Chitinase insertion domain"/>
    <property type="match status" value="1"/>
</dbReference>
<feature type="signal peptide" evidence="12">
    <location>
        <begin position="1"/>
        <end position="20"/>
    </location>
</feature>
<keyword evidence="16" id="KW-1185">Reference proteome</keyword>
<comment type="similarity">
    <text evidence="2">Belongs to the glycosyl hydrolase 18 family. Chitinase class V subfamily.</text>
</comment>
<keyword evidence="9 11" id="KW-0326">Glycosidase</keyword>
<dbReference type="InterPro" id="IPR036861">
    <property type="entry name" value="Endochitinase-like_sf"/>
</dbReference>
<dbReference type="InterPro" id="IPR001223">
    <property type="entry name" value="Glyco_hydro18_cat"/>
</dbReference>
<evidence type="ECO:0000256" key="8">
    <source>
        <dbReference type="ARBA" id="ARBA00023277"/>
    </source>
</evidence>
<dbReference type="SMART" id="SM00636">
    <property type="entry name" value="Glyco_18"/>
    <property type="match status" value="1"/>
</dbReference>
<evidence type="ECO:0000256" key="3">
    <source>
        <dbReference type="ARBA" id="ARBA00012729"/>
    </source>
</evidence>
<sequence>MHLFYPLFAALASQSWLVGALPGELDDYFRLHPISTLSRPATAHSSPTATIHGVFQSNPALVRAARSRCPLSCSESGSNHSNWTVYHSVDRLSWCNETMMLDFVLFNSLSSGNSHKSIRACTVNSDDTALSTRSVSCEAHTGTTKSVTASLQVAQTKSSRSSSEVSDIVAVTQDLEKYVKQQASCNKTTAFATSGKAVVGIYVGSEIQRQGLVDTAVKEFVSALKESNSPDTLLLQLCDESRSSRYGLGIIADATGDIAAVQHAVQSWTNGDCVTSFGDSSDRKNITFSMQLPHQVATPAIQPSASHAARALHALHPRSTCSTTQVQFGQLCGDLATTCGITLSQFYEYNSGSTTWCNNLVPGQHVCCTSGTLPDYTPLKYSNGTCHTYAIQPEDTCKGLSAAYDIDADDIEKWNKETWGWFAMVPPYARSGCQCCLCTITPPSGTNLSTLNECPLNACCDVWGQCGTTDEFCTITESTTGAPGTAKNNTNGCIPNCGTSIVKSDAPSEFRKVAYFEGYDQTRPCLSASVESIAAKDYTHVHLGFATITSDFKVNVSDITGQFNTFVNLGTNWKKILSFGGWDFSTNLDTYDRFRQAVTEDNRATFASNVVAFVEKYNLDGVDFDWEYPSEPDIEFIPAGSLQDGINYFMFLDELRVQFLESSKPGTSISIAAPASFWYLQGFPIQAIGQIVHYIIFMTYDLHGQWDYDNKNAQIGCPAGNCLRSAVNLTETINSLSMITKAGVASSKIMVGVTSYGRSFQMTTPGCYDPMCTYTGPESGAWKGSCTDTAGYLGNAEISYAQSTMSDPDYFFDADSYSDTLVFGDTQWVAWMSDANKAVRTALYESLNFGGTTDWAVDLDGDESTLESQCKSISAATGSSFPSCTPKTSTTGCTAGTGNDDYKDLCEFSCQYNFCPSPMCTCTENGTIVSTLISATGSYCPVSTLDTSYSGLCAFSCEYGYCPEDYCKKMTSPTFYSCDNPMILEQLGANFSSDASCADVGASGIIDSSIWDKIGTTLALSSYLDDYDGDDFVMEMMNPLGRGQSMSACSRIDSETCLAPDGTTTEEGTGWKYCTALSISTGDMPSNFSNLAETMYKDFTWPPPPDMGLFLSEFLTAISTMLVVVTTLTGNVEVTAVGAFLGGMVTEGLNAINEVDKTAADNLSLTASSWSVALQKEWVVAWKENIVRGSKKMIDLFDHGVFLDIRNIPIISPKASNQISEIEVQQHIQQIFEATIVNKLWNADTVFLYCYPMDESTFDGYTDKWNEKLQAWVDHDDGYGCYLQGISDYNVIYTYDDPPGYKVRFKYVEHLKNGLEHLLTVVNCQDLDTGTYNFTIDHVIQGSYNSFVTGGFNYTPPVDTNVDTTLKWSYSDIMERKIYTQPGMFNLWICDPSDEWSISKLYENMDYPGYGSTASICGCQDYEDKNGKKFSDYLNIGTGCSCGGGAGCCVETGSVTTCP</sequence>
<evidence type="ECO:0000313" key="16">
    <source>
        <dbReference type="Proteomes" id="UP001149079"/>
    </source>
</evidence>